<protein>
    <submittedName>
        <fullName evidence="1">Uncharacterized protein</fullName>
    </submittedName>
</protein>
<sequence>MASTRVERMRQVHLGLGPAGYEDVIKDTSTELAIFVREHEAHEEILLAKCPPTIWPHESYHSGCPRPILMTKEHCRQLADLHEALMAAINDIVPRWWRDKEAKFAERMPLEKDEEELLQWLDMQEDLGNLPKYSTCQGSWRPDFLVEEVQSDDGSRTENFRLSEINARFSFNGFMHGSYGQLALEDMGMERSGFVGAADGAEEKG</sequence>
<accession>A0ACC1MB68</accession>
<dbReference type="EMBL" id="JANJQO010003664">
    <property type="protein sequence ID" value="KAJ2957306.1"/>
    <property type="molecule type" value="Genomic_DNA"/>
</dbReference>
<comment type="caution">
    <text evidence="1">The sequence shown here is derived from an EMBL/GenBank/DDBJ whole genome shotgun (WGS) entry which is preliminary data.</text>
</comment>
<reference evidence="1" key="1">
    <citation type="submission" date="2022-08" db="EMBL/GenBank/DDBJ databases">
        <title>Genome Sequence of Lecanicillium fungicola.</title>
        <authorList>
            <person name="Buettner E."/>
        </authorList>
    </citation>
    <scope>NUCLEOTIDE SEQUENCE</scope>
    <source>
        <strain evidence="1">Babe33</strain>
    </source>
</reference>
<name>A0ACC1MB68_9HYPO</name>
<evidence type="ECO:0000313" key="1">
    <source>
        <dbReference type="EMBL" id="KAJ2957306.1"/>
    </source>
</evidence>
<gene>
    <name evidence="1" type="ORF">NQ176_g11254</name>
</gene>
<proteinExistence type="predicted"/>
<organism evidence="1 2">
    <name type="scientific">Zarea fungicola</name>
    <dbReference type="NCBI Taxonomy" id="93591"/>
    <lineage>
        <taxon>Eukaryota</taxon>
        <taxon>Fungi</taxon>
        <taxon>Dikarya</taxon>
        <taxon>Ascomycota</taxon>
        <taxon>Pezizomycotina</taxon>
        <taxon>Sordariomycetes</taxon>
        <taxon>Hypocreomycetidae</taxon>
        <taxon>Hypocreales</taxon>
        <taxon>Cordycipitaceae</taxon>
        <taxon>Zarea</taxon>
    </lineage>
</organism>
<evidence type="ECO:0000313" key="2">
    <source>
        <dbReference type="Proteomes" id="UP001143910"/>
    </source>
</evidence>
<keyword evidence="2" id="KW-1185">Reference proteome</keyword>
<dbReference type="Proteomes" id="UP001143910">
    <property type="component" value="Unassembled WGS sequence"/>
</dbReference>